<dbReference type="RefSeq" id="WP_072325563.1">
    <property type="nucleotide sequence ID" value="NZ_FPJW01000003.1"/>
</dbReference>
<feature type="domain" description="SCP2" evidence="2">
    <location>
        <begin position="21"/>
        <end position="116"/>
    </location>
</feature>
<sequence length="212" mass="22979">MALPLSLLAGLESLINPLLRQAVAREGAAAAALQELHGSLLELRVTGLDVQVQLQVNHEGLSLYRQADVQPDAWMEASPASYLKMATRPDASAVLFSPEVQIGGDTRKLELLQDLMSGLGLDAAELIHQFTGPLPLALLQSGMSRLLGFGQRFSQSAGQDLKDYLDDETGLLPGRNSLHLLEDALGELRLDVDRLEARIRLLEQTGNKTGEH</sequence>
<dbReference type="InterPro" id="IPR003033">
    <property type="entry name" value="SCP2_sterol-bd_dom"/>
</dbReference>
<gene>
    <name evidence="3" type="ORF">SAMN02745752_01336</name>
</gene>
<name>A0A1K1W8J4_9GAMM</name>
<evidence type="ECO:0000259" key="2">
    <source>
        <dbReference type="Pfam" id="PF02036"/>
    </source>
</evidence>
<dbReference type="OrthoDB" id="9796077at2"/>
<reference evidence="3 4" key="1">
    <citation type="submission" date="2016-11" db="EMBL/GenBank/DDBJ databases">
        <authorList>
            <person name="Jaros S."/>
            <person name="Januszkiewicz K."/>
            <person name="Wedrychowicz H."/>
        </authorList>
    </citation>
    <scope>NUCLEOTIDE SEQUENCE [LARGE SCALE GENOMIC DNA]</scope>
    <source>
        <strain evidence="3 4">DSM 21637</strain>
    </source>
</reference>
<dbReference type="PANTHER" id="PTHR38693">
    <property type="entry name" value="UBIQUINONE BIOSYNTHESIS PROTEIN UBIJ"/>
    <property type="match status" value="1"/>
</dbReference>
<accession>A0A1K1W8J4</accession>
<dbReference type="PANTHER" id="PTHR38693:SF1">
    <property type="entry name" value="UBIQUINONE BIOSYNTHESIS ACCESSORY FACTOR UBIJ"/>
    <property type="match status" value="1"/>
</dbReference>
<dbReference type="Proteomes" id="UP000182350">
    <property type="component" value="Unassembled WGS sequence"/>
</dbReference>
<keyword evidence="1" id="KW-0175">Coiled coil</keyword>
<dbReference type="GO" id="GO:0006744">
    <property type="term" value="P:ubiquinone biosynthetic process"/>
    <property type="evidence" value="ECO:0007669"/>
    <property type="project" value="InterPro"/>
</dbReference>
<evidence type="ECO:0000313" key="4">
    <source>
        <dbReference type="Proteomes" id="UP000182350"/>
    </source>
</evidence>
<dbReference type="STRING" id="1122209.SAMN02745752_01336"/>
<keyword evidence="4" id="KW-1185">Reference proteome</keyword>
<keyword evidence="3" id="KW-0830">Ubiquinone</keyword>
<dbReference type="InterPro" id="IPR038989">
    <property type="entry name" value="UbiJ"/>
</dbReference>
<dbReference type="InterPro" id="IPR036527">
    <property type="entry name" value="SCP2_sterol-bd_dom_sf"/>
</dbReference>
<evidence type="ECO:0000313" key="3">
    <source>
        <dbReference type="EMBL" id="SFX33491.1"/>
    </source>
</evidence>
<organism evidence="3 4">
    <name type="scientific">Marinospirillum alkaliphilum DSM 21637</name>
    <dbReference type="NCBI Taxonomy" id="1122209"/>
    <lineage>
        <taxon>Bacteria</taxon>
        <taxon>Pseudomonadati</taxon>
        <taxon>Pseudomonadota</taxon>
        <taxon>Gammaproteobacteria</taxon>
        <taxon>Oceanospirillales</taxon>
        <taxon>Oceanospirillaceae</taxon>
        <taxon>Marinospirillum</taxon>
    </lineage>
</organism>
<dbReference type="SUPFAM" id="SSF55718">
    <property type="entry name" value="SCP-like"/>
    <property type="match status" value="1"/>
</dbReference>
<feature type="coiled-coil region" evidence="1">
    <location>
        <begin position="178"/>
        <end position="205"/>
    </location>
</feature>
<proteinExistence type="predicted"/>
<protein>
    <submittedName>
        <fullName evidence="3">Ubiquinone biosynthesis protein UbiJ</fullName>
    </submittedName>
</protein>
<dbReference type="EMBL" id="FPJW01000003">
    <property type="protein sequence ID" value="SFX33491.1"/>
    <property type="molecule type" value="Genomic_DNA"/>
</dbReference>
<evidence type="ECO:0000256" key="1">
    <source>
        <dbReference type="SAM" id="Coils"/>
    </source>
</evidence>
<dbReference type="Pfam" id="PF02036">
    <property type="entry name" value="SCP2"/>
    <property type="match status" value="1"/>
</dbReference>
<dbReference type="AlphaFoldDB" id="A0A1K1W8J4"/>